<dbReference type="EMBL" id="BSXV01001787">
    <property type="protein sequence ID" value="GME93933.1"/>
    <property type="molecule type" value="Genomic_DNA"/>
</dbReference>
<dbReference type="Proteomes" id="UP001165101">
    <property type="component" value="Unassembled WGS sequence"/>
</dbReference>
<reference evidence="1" key="1">
    <citation type="submission" date="2023-04" db="EMBL/GenBank/DDBJ databases">
        <title>Candida boidinii NBRC 1967.</title>
        <authorList>
            <person name="Ichikawa N."/>
            <person name="Sato H."/>
            <person name="Tonouchi N."/>
        </authorList>
    </citation>
    <scope>NUCLEOTIDE SEQUENCE</scope>
    <source>
        <strain evidence="1">NBRC 1967</strain>
    </source>
</reference>
<sequence>MSFNILDDDLPPAYDPRAQTQTVFKVQLYVCTSLGLLIFALFCFVRYKFPIVYSIRPYRNKKIKKLPNDLFSWIKILYQINSDELLQVAGLDSYVFLCFFRMSIKILFTLSILGITLLSPLRYFLTGQFEKDESFNIYKFAHYCIESHWNFNVINILKKKGDGSDPEDGEPAESESFLLICALFTYIFTALVYYFLFKETVHVIRMRQRCLGSQRSLTDRTIYISNIPNVLKEENTLKDHIETLGIGKVESVHVVHNYSELRKLFNERDSIIHRLEVLYSRYHGLDIHIFSKTDIPSSTLKTYKSCELPKNGDIIYSPGLNSFDDRTPLLKVMDSNNNEVPRPKMRLSFFGEEIDAINYYSKELVIIDEKIKDLKSCNKFEPSSHAFVIMDNVKDAQMAAQAVFSPNVFQLITRLAPAPMDVNWDNLLIKARALFIRKNVIEVLIFTFSVLLIIPIRYISSLLNVNSIKKMWPEFGDYLLNHDTVRTVVVGLLPTYLFTLINVTLPYGISFLSGLQGLISKVDVQLEVIKKNFLYIFFNLFLVFTLFGTLSSYKALLSDTTKIAPLLAASMKSLSLFYVDLILLQGLTMFPFKLLQVGDLFLIFWQYVLCSTWQTPRDYRNLFYKPTVFDVGLILPQHILILIITIIYSVISTKIVSSGLVYFILGFYVYKYQLVYSMVHLQHSTGKVWPIIFRRVCLGLFFFHLTMFGTFALERSFISASLIVPLFPTTIIALIFFNNNYSPLLHYIALDAIKTSGESVDIDTDDSPLALTAQAMYMTGETSIVQSGSSSSLNDVYLNSDAPGLVDVSGISRYGSISNGPNYGSIRATVGSSNPTNAQTTTSSIVNSNNNSNVEVSHDQSTYNKSAQNNTQNNIIFNTDTLGGNESVTISSADSDSTYSQDSGLPNSNNNRTNISVLNTPNINLKKRRSTIDEEREATMSYIYPCLSDPMDGPWIGFVGSFVDTIQYFLVMDNGREETLNGLISNPDEFQDEISSVIVRKKTTPYEYD</sequence>
<gene>
    <name evidence="1" type="ORF">Cboi01_000332400</name>
</gene>
<organism evidence="1 2">
    <name type="scientific">Candida boidinii</name>
    <name type="common">Yeast</name>
    <dbReference type="NCBI Taxonomy" id="5477"/>
    <lineage>
        <taxon>Eukaryota</taxon>
        <taxon>Fungi</taxon>
        <taxon>Dikarya</taxon>
        <taxon>Ascomycota</taxon>
        <taxon>Saccharomycotina</taxon>
        <taxon>Pichiomycetes</taxon>
        <taxon>Pichiales</taxon>
        <taxon>Pichiaceae</taxon>
        <taxon>Ogataea</taxon>
        <taxon>Ogataea/Candida clade</taxon>
    </lineage>
</organism>
<evidence type="ECO:0000313" key="1">
    <source>
        <dbReference type="EMBL" id="GME93933.1"/>
    </source>
</evidence>
<name>A0ACB5TRK4_CANBO</name>
<keyword evidence="2" id="KW-1185">Reference proteome</keyword>
<comment type="caution">
    <text evidence="1">The sequence shown here is derived from an EMBL/GenBank/DDBJ whole genome shotgun (WGS) entry which is preliminary data.</text>
</comment>
<protein>
    <submittedName>
        <fullName evidence="1">Unnamed protein product</fullName>
    </submittedName>
</protein>
<evidence type="ECO:0000313" key="2">
    <source>
        <dbReference type="Proteomes" id="UP001165101"/>
    </source>
</evidence>
<proteinExistence type="predicted"/>
<accession>A0ACB5TRK4</accession>